<organism evidence="2 3">
    <name type="scientific">Paenibacillus soyae</name>
    <dbReference type="NCBI Taxonomy" id="2969249"/>
    <lineage>
        <taxon>Bacteria</taxon>
        <taxon>Bacillati</taxon>
        <taxon>Bacillota</taxon>
        <taxon>Bacilli</taxon>
        <taxon>Bacillales</taxon>
        <taxon>Paenibacillaceae</taxon>
        <taxon>Paenibacillus</taxon>
    </lineage>
</organism>
<keyword evidence="3" id="KW-1185">Reference proteome</keyword>
<proteinExistence type="predicted"/>
<feature type="transmembrane region" description="Helical" evidence="1">
    <location>
        <begin position="56"/>
        <end position="77"/>
    </location>
</feature>
<evidence type="ECO:0000256" key="1">
    <source>
        <dbReference type="SAM" id="Phobius"/>
    </source>
</evidence>
<name>A0A9X2MV58_9BACL</name>
<feature type="transmembrane region" description="Helical" evidence="1">
    <location>
        <begin position="83"/>
        <end position="105"/>
    </location>
</feature>
<gene>
    <name evidence="2" type="ORF">NQZ67_23625</name>
</gene>
<keyword evidence="1" id="KW-0812">Transmembrane</keyword>
<reference evidence="2" key="1">
    <citation type="submission" date="2022-08" db="EMBL/GenBank/DDBJ databases">
        <title>The genomic sequence of strain Paenibacillus sp. SCIV0701.</title>
        <authorList>
            <person name="Zhao H."/>
        </authorList>
    </citation>
    <scope>NUCLEOTIDE SEQUENCE</scope>
    <source>
        <strain evidence="2">SCIV0701</strain>
    </source>
</reference>
<dbReference type="RefSeq" id="WP_257450817.1">
    <property type="nucleotide sequence ID" value="NZ_JANIPJ010000021.1"/>
</dbReference>
<keyword evidence="1" id="KW-0472">Membrane</keyword>
<protein>
    <submittedName>
        <fullName evidence="2">Uncharacterized protein</fullName>
    </submittedName>
</protein>
<accession>A0A9X2MV58</accession>
<dbReference type="EMBL" id="JANIPJ010000021">
    <property type="protein sequence ID" value="MCR2806879.1"/>
    <property type="molecule type" value="Genomic_DNA"/>
</dbReference>
<sequence length="164" mass="17980">MIVIGSFMQTMELETALTLLEHHGIQSSRIVVVPMSGSENIKASIPSQTGTIQEKAFEIGIAVATALGVIGTSIGFSNRLGPLLWGLIFAFGGGLITFFIAALCMKKKQKHLRKRNGKARAGRRPELTVMIECEPERADWVSQLLWEHEAMAVGRMGENEVRES</sequence>
<evidence type="ECO:0000313" key="3">
    <source>
        <dbReference type="Proteomes" id="UP001141950"/>
    </source>
</evidence>
<keyword evidence="1" id="KW-1133">Transmembrane helix</keyword>
<dbReference type="Proteomes" id="UP001141950">
    <property type="component" value="Unassembled WGS sequence"/>
</dbReference>
<dbReference type="AlphaFoldDB" id="A0A9X2MV58"/>
<evidence type="ECO:0000313" key="2">
    <source>
        <dbReference type="EMBL" id="MCR2806879.1"/>
    </source>
</evidence>
<comment type="caution">
    <text evidence="2">The sequence shown here is derived from an EMBL/GenBank/DDBJ whole genome shotgun (WGS) entry which is preliminary data.</text>
</comment>